<dbReference type="InterPro" id="IPR002194">
    <property type="entry name" value="Chaperonin_TCP-1_CS"/>
</dbReference>
<evidence type="ECO:0000256" key="1">
    <source>
        <dbReference type="ARBA" id="ARBA00008020"/>
    </source>
</evidence>
<dbReference type="InterPro" id="IPR002423">
    <property type="entry name" value="Cpn60/GroEL/TCP-1"/>
</dbReference>
<keyword evidence="3 6" id="KW-0067">ATP-binding</keyword>
<dbReference type="GO" id="GO:0140662">
    <property type="term" value="F:ATP-dependent protein folding chaperone"/>
    <property type="evidence" value="ECO:0007669"/>
    <property type="project" value="InterPro"/>
</dbReference>
<dbReference type="AlphaFoldDB" id="D3B4Y8"/>
<evidence type="ECO:0000256" key="6">
    <source>
        <dbReference type="RuleBase" id="RU004187"/>
    </source>
</evidence>
<dbReference type="GeneID" id="31358984"/>
<dbReference type="PRINTS" id="PR00304">
    <property type="entry name" value="TCOMPLEXTCP1"/>
</dbReference>
<dbReference type="SUPFAM" id="SSF48592">
    <property type="entry name" value="GroEL equatorial domain-like"/>
    <property type="match status" value="1"/>
</dbReference>
<evidence type="ECO:0000256" key="4">
    <source>
        <dbReference type="ARBA" id="ARBA00023186"/>
    </source>
</evidence>
<keyword evidence="8" id="KW-1185">Reference proteome</keyword>
<dbReference type="InParanoid" id="D3B4Y8"/>
<dbReference type="Pfam" id="PF00118">
    <property type="entry name" value="Cpn60_TCP1"/>
    <property type="match status" value="1"/>
</dbReference>
<sequence>MDDLGEEERFIHVMIVESNINGCMVLFQCLKSTLGPFGSDKLIVDDDGSYLTSNDGATILRYLEIDHPAARLLISCAKSQDDTVGDGTTSVVLLTCLLLKNALSYLKQSIHPQSIQIGYNIGLDVALSLIDEIEIGFDVEKINSYQHHHQQQRILYDVASTSISSKILARHKDHFARLGVESILKLGGNRNQERIKIISITGGSMLDSHLIDGVMLKYDSQRNRQRNYNFHSKTGNNTFNIIVGKLQLQSVQSDLHFVKLKANLQESNTTLHSKKIQEQDQLLYRNKIDILLNLNVHVVISDTDIPQYLENLFLENNIEYFCIDDSRELERISFVLGTKFVNDISTSLNMEMISKATNIERVSIGDSIFLKISGIKNCDAATVVLRSPTDTMSEECIRSFKDMLNILSSFIHNPYYIGGGGCAYLYIANKIRAKSKATDNVKLQFALNAFADSLESIPLILIQNAGFDGIALLSKLKSIHEQTNDENNNNNLWKGVNLETGEIVDMLNDINVKEPSFLLRNILKLATRAAQMILRINNNILIEPKVAFKPPTS</sequence>
<keyword evidence="2 6" id="KW-0547">Nucleotide-binding</keyword>
<dbReference type="RefSeq" id="XP_020436500.1">
    <property type="nucleotide sequence ID" value="XM_020574428.1"/>
</dbReference>
<dbReference type="GO" id="GO:0051082">
    <property type="term" value="F:unfolded protein binding"/>
    <property type="evidence" value="ECO:0007669"/>
    <property type="project" value="InterPro"/>
</dbReference>
<gene>
    <name evidence="7" type="ORF">PPL_03464</name>
</gene>
<dbReference type="SUPFAM" id="SSF52029">
    <property type="entry name" value="GroEL apical domain-like"/>
    <property type="match status" value="1"/>
</dbReference>
<dbReference type="Proteomes" id="UP000001396">
    <property type="component" value="Unassembled WGS sequence"/>
</dbReference>
<comment type="function">
    <text evidence="5">Molecular chaperone; assists the folding of proteins upon ATP hydrolysis. Known to play a role, in vitro, in the folding of actin and tubulin.</text>
</comment>
<evidence type="ECO:0000313" key="8">
    <source>
        <dbReference type="Proteomes" id="UP000001396"/>
    </source>
</evidence>
<comment type="similarity">
    <text evidence="1 6">Belongs to the TCP-1 chaperonin family.</text>
</comment>
<evidence type="ECO:0000313" key="7">
    <source>
        <dbReference type="EMBL" id="EFA84386.1"/>
    </source>
</evidence>
<dbReference type="GO" id="GO:0016887">
    <property type="term" value="F:ATP hydrolysis activity"/>
    <property type="evidence" value="ECO:0007669"/>
    <property type="project" value="InterPro"/>
</dbReference>
<dbReference type="PANTHER" id="PTHR11353">
    <property type="entry name" value="CHAPERONIN"/>
    <property type="match status" value="1"/>
</dbReference>
<keyword evidence="4 6" id="KW-0143">Chaperone</keyword>
<dbReference type="FunCoup" id="D3B4Y8">
    <property type="interactions" value="511"/>
</dbReference>
<organism evidence="7 8">
    <name type="scientific">Heterostelium pallidum (strain ATCC 26659 / Pp 5 / PN500)</name>
    <name type="common">Cellular slime mold</name>
    <name type="synonym">Polysphondylium pallidum</name>
    <dbReference type="NCBI Taxonomy" id="670386"/>
    <lineage>
        <taxon>Eukaryota</taxon>
        <taxon>Amoebozoa</taxon>
        <taxon>Evosea</taxon>
        <taxon>Eumycetozoa</taxon>
        <taxon>Dictyostelia</taxon>
        <taxon>Acytosteliales</taxon>
        <taxon>Acytosteliaceae</taxon>
        <taxon>Heterostelium</taxon>
    </lineage>
</organism>
<dbReference type="InterPro" id="IPR027409">
    <property type="entry name" value="GroEL-like_apical_dom_sf"/>
</dbReference>
<reference evidence="7 8" key="1">
    <citation type="journal article" date="2011" name="Genome Res.">
        <title>Phylogeny-wide analysis of social amoeba genomes highlights ancient origins for complex intercellular communication.</title>
        <authorList>
            <person name="Heidel A.J."/>
            <person name="Lawal H.M."/>
            <person name="Felder M."/>
            <person name="Schilde C."/>
            <person name="Helps N.R."/>
            <person name="Tunggal B."/>
            <person name="Rivero F."/>
            <person name="John U."/>
            <person name="Schleicher M."/>
            <person name="Eichinger L."/>
            <person name="Platzer M."/>
            <person name="Noegel A.A."/>
            <person name="Schaap P."/>
            <person name="Gloeckner G."/>
        </authorList>
    </citation>
    <scope>NUCLEOTIDE SEQUENCE [LARGE SCALE GENOMIC DNA]</scope>
    <source>
        <strain evidence="8">ATCC 26659 / Pp 5 / PN500</strain>
    </source>
</reference>
<dbReference type="OMA" id="LEMIPMI"/>
<evidence type="ECO:0000256" key="3">
    <source>
        <dbReference type="ARBA" id="ARBA00022840"/>
    </source>
</evidence>
<proteinExistence type="inferred from homology"/>
<dbReference type="GO" id="GO:0005524">
    <property type="term" value="F:ATP binding"/>
    <property type="evidence" value="ECO:0007669"/>
    <property type="project" value="UniProtKB-KW"/>
</dbReference>
<dbReference type="SUPFAM" id="SSF54849">
    <property type="entry name" value="GroEL-intermediate domain like"/>
    <property type="match status" value="1"/>
</dbReference>
<dbReference type="EMBL" id="ADBJ01000010">
    <property type="protein sequence ID" value="EFA84386.1"/>
    <property type="molecule type" value="Genomic_DNA"/>
</dbReference>
<dbReference type="InterPro" id="IPR027413">
    <property type="entry name" value="GROEL-like_equatorial_sf"/>
</dbReference>
<evidence type="ECO:0000256" key="5">
    <source>
        <dbReference type="ARBA" id="ARBA00024677"/>
    </source>
</evidence>
<dbReference type="Gene3D" id="3.30.260.10">
    <property type="entry name" value="TCP-1-like chaperonin intermediate domain"/>
    <property type="match status" value="1"/>
</dbReference>
<dbReference type="Gene3D" id="3.50.7.10">
    <property type="entry name" value="GroEL"/>
    <property type="match status" value="1"/>
</dbReference>
<comment type="caution">
    <text evidence="7">The sequence shown here is derived from an EMBL/GenBank/DDBJ whole genome shotgun (WGS) entry which is preliminary data.</text>
</comment>
<dbReference type="PROSITE" id="PS00750">
    <property type="entry name" value="TCP1_1"/>
    <property type="match status" value="1"/>
</dbReference>
<dbReference type="CDD" id="cd00309">
    <property type="entry name" value="chaperonin_type_I_II"/>
    <property type="match status" value="1"/>
</dbReference>
<protein>
    <submittedName>
        <fullName evidence="7">Uncharacterized protein</fullName>
    </submittedName>
</protein>
<dbReference type="InterPro" id="IPR017998">
    <property type="entry name" value="Chaperone_TCP-1"/>
</dbReference>
<dbReference type="InterPro" id="IPR027410">
    <property type="entry name" value="TCP-1-like_intermed_sf"/>
</dbReference>
<accession>D3B4Y8</accession>
<dbReference type="Gene3D" id="1.10.560.10">
    <property type="entry name" value="GroEL-like equatorial domain"/>
    <property type="match status" value="1"/>
</dbReference>
<evidence type="ECO:0000256" key="2">
    <source>
        <dbReference type="ARBA" id="ARBA00022741"/>
    </source>
</evidence>
<name>D3B4Y8_HETP5</name>
<dbReference type="PROSITE" id="PS00995">
    <property type="entry name" value="TCP1_3"/>
    <property type="match status" value="1"/>
</dbReference>
<dbReference type="STRING" id="670386.D3B4Y8"/>